<keyword evidence="2" id="KW-1185">Reference proteome</keyword>
<name>A0ACC2JNJ8_9PEZI</name>
<evidence type="ECO:0000313" key="1">
    <source>
        <dbReference type="EMBL" id="KAJ8128984.1"/>
    </source>
</evidence>
<accession>A0ACC2JNJ8</accession>
<sequence>MDIAIDSGPPPALTTSCLNNSLTAPTWTIDAFSYNQAAGVSAVNFILTANMFDVGLDCFGQTEGSERYVEGDCMSEDEDHQYSAKFVFESSARRLSIEQAWACDGNADEEPCKSSVCTSTNPVRIPAKLLEPVQLSPYIPPAPPGHDSPRCASRSESPSWTISGLEWRTGGRNYTWQGWVDAGWGIVGVGMVKLNITNRANNQAFSCVWRASGKETSNVTNIDPPSGLAPFPLDPGPMWYSCNTHSLNENGNRSHNYEVETTMRLISTEERLMVNQTWYCDDEGSASPAKFYAVGAMKLPNLKCRPRPEIEPDVADPVYVPTGTPIINGSVCTTSDFDINGKAESQYAMEPYALELPNPNAPKCTVLSFDPDKQYFLMSTAYVFRAHWWYFWRDGQPKGGFDVVILNSVTDRELSCQGFDSRLNANSTDFDPDYWFECNPTISSPEVFKGMKVNYNAHTGILSVGMTWSCNELSPKDPIVFTAFGRSEISKPECADDSDGTTRCLFPASNNIPLPFTNITWDMS</sequence>
<evidence type="ECO:0000313" key="2">
    <source>
        <dbReference type="Proteomes" id="UP001153332"/>
    </source>
</evidence>
<proteinExistence type="predicted"/>
<dbReference type="Proteomes" id="UP001153332">
    <property type="component" value="Unassembled WGS sequence"/>
</dbReference>
<gene>
    <name evidence="1" type="ORF">O1611_g4650</name>
</gene>
<protein>
    <submittedName>
        <fullName evidence="1">Uncharacterized protein</fullName>
    </submittedName>
</protein>
<reference evidence="1" key="1">
    <citation type="submission" date="2022-12" db="EMBL/GenBank/DDBJ databases">
        <title>Genome Sequence of Lasiodiplodia mahajangana.</title>
        <authorList>
            <person name="Buettner E."/>
        </authorList>
    </citation>
    <scope>NUCLEOTIDE SEQUENCE</scope>
    <source>
        <strain evidence="1">VT137</strain>
    </source>
</reference>
<dbReference type="EMBL" id="JAPUUL010000899">
    <property type="protein sequence ID" value="KAJ8128984.1"/>
    <property type="molecule type" value="Genomic_DNA"/>
</dbReference>
<organism evidence="1 2">
    <name type="scientific">Lasiodiplodia mahajangana</name>
    <dbReference type="NCBI Taxonomy" id="1108764"/>
    <lineage>
        <taxon>Eukaryota</taxon>
        <taxon>Fungi</taxon>
        <taxon>Dikarya</taxon>
        <taxon>Ascomycota</taxon>
        <taxon>Pezizomycotina</taxon>
        <taxon>Dothideomycetes</taxon>
        <taxon>Dothideomycetes incertae sedis</taxon>
        <taxon>Botryosphaeriales</taxon>
        <taxon>Botryosphaeriaceae</taxon>
        <taxon>Lasiodiplodia</taxon>
    </lineage>
</organism>
<comment type="caution">
    <text evidence="1">The sequence shown here is derived from an EMBL/GenBank/DDBJ whole genome shotgun (WGS) entry which is preliminary data.</text>
</comment>